<name>A0A2S6MUN3_RHOGL</name>
<dbReference type="InterPro" id="IPR018912">
    <property type="entry name" value="DUF2478"/>
</dbReference>
<reference evidence="2 3" key="1">
    <citation type="journal article" date="2018" name="Arch. Microbiol.">
        <title>New insights into the metabolic potential of the phototrophic purple bacterium Rhodopila globiformis DSM 161(T) from its draft genome sequence and evidence for a vanadium-dependent nitrogenase.</title>
        <authorList>
            <person name="Imhoff J.F."/>
            <person name="Rahn T."/>
            <person name="Kunzel S."/>
            <person name="Neulinger S.C."/>
        </authorList>
    </citation>
    <scope>NUCLEOTIDE SEQUENCE [LARGE SCALE GENOMIC DNA]</scope>
    <source>
        <strain evidence="2 3">DSM 161</strain>
    </source>
</reference>
<dbReference type="EMBL" id="NHRY01000274">
    <property type="protein sequence ID" value="PPQ26073.1"/>
    <property type="molecule type" value="Genomic_DNA"/>
</dbReference>
<organism evidence="2 3">
    <name type="scientific">Rhodopila globiformis</name>
    <name type="common">Rhodopseudomonas globiformis</name>
    <dbReference type="NCBI Taxonomy" id="1071"/>
    <lineage>
        <taxon>Bacteria</taxon>
        <taxon>Pseudomonadati</taxon>
        <taxon>Pseudomonadota</taxon>
        <taxon>Alphaproteobacteria</taxon>
        <taxon>Acetobacterales</taxon>
        <taxon>Acetobacteraceae</taxon>
        <taxon>Rhodopila</taxon>
    </lineage>
</organism>
<feature type="region of interest" description="Disordered" evidence="1">
    <location>
        <begin position="236"/>
        <end position="265"/>
    </location>
</feature>
<dbReference type="Pfam" id="PF10649">
    <property type="entry name" value="DUF2478"/>
    <property type="match status" value="1"/>
</dbReference>
<evidence type="ECO:0000313" key="2">
    <source>
        <dbReference type="EMBL" id="PPQ26073.1"/>
    </source>
</evidence>
<dbReference type="AlphaFoldDB" id="A0A2S6MUN3"/>
<evidence type="ECO:0008006" key="4">
    <source>
        <dbReference type="Google" id="ProtNLM"/>
    </source>
</evidence>
<proteinExistence type="predicted"/>
<dbReference type="Proteomes" id="UP000239724">
    <property type="component" value="Unassembled WGS sequence"/>
</dbReference>
<gene>
    <name evidence="2" type="ORF">CCS01_31145</name>
</gene>
<comment type="caution">
    <text evidence="2">The sequence shown here is derived from an EMBL/GenBank/DDBJ whole genome shotgun (WGS) entry which is preliminary data.</text>
</comment>
<evidence type="ECO:0000313" key="3">
    <source>
        <dbReference type="Proteomes" id="UP000239724"/>
    </source>
</evidence>
<accession>A0A2S6MUN3</accession>
<evidence type="ECO:0000256" key="1">
    <source>
        <dbReference type="SAM" id="MobiDB-lite"/>
    </source>
</evidence>
<keyword evidence="3" id="KW-1185">Reference proteome</keyword>
<sequence length="265" mass="27432">MGGRSPGRRCLTWPSSLARPLLDIRQRAPAPTLFRPLPDTAAGSASAMDLPQTTQPVPDLAARVGVLLYDSTVEVDDLLATAIALIQARGMTVAGLLQRLGDRLSNGKRSMWLEDIATGRLIRLDQPRGPGATACVLDPDALAQGACLLQKAVASGADLIVVSRFGSAEAEGSGLRAEIAEAICAGAAVVIPVRFSMLPDLEGFLGGPGRLLPPSPAAVADWAGDTIPGRKVVAHGSFNPAGSRSDPQPVRLPAKSGLDRGALFP</sequence>
<protein>
    <recommendedName>
        <fullName evidence="4">DUF2478 domain-containing protein</fullName>
    </recommendedName>
</protein>